<protein>
    <submittedName>
        <fullName evidence="2">SGNH domain-containing protein</fullName>
    </submittedName>
</protein>
<evidence type="ECO:0000313" key="1">
    <source>
        <dbReference type="Proteomes" id="UP000887580"/>
    </source>
</evidence>
<accession>A0AC35G367</accession>
<dbReference type="WBParaSite" id="PS1159_v2.g23393.t1">
    <property type="protein sequence ID" value="PS1159_v2.g23393.t1"/>
    <property type="gene ID" value="PS1159_v2.g23393"/>
</dbReference>
<sequence length="222" mass="25715">MEAVSCDHPYYPCDEGIFDYIPRGGKYKPFCTYNLRTFDIVIAPQCRTADELHSKFLYFLRPDVIIFSALLSHIRELNPIAPSPEEIIKNPIYPQLQNLLRYANYTKKFILIEPNPALTKANTYFTPLSISEALIAGKDLTEYKKYIESYERSDANAWKWIQPVINECKNCKVVTTRDIFCNAKECDFIDRKSMLGLYCDEGHISPRTSFKFIPKIIDAIDN</sequence>
<reference evidence="2" key="1">
    <citation type="submission" date="2022-11" db="UniProtKB">
        <authorList>
            <consortium name="WormBaseParasite"/>
        </authorList>
    </citation>
    <scope>IDENTIFICATION</scope>
</reference>
<proteinExistence type="predicted"/>
<evidence type="ECO:0000313" key="2">
    <source>
        <dbReference type="WBParaSite" id="PS1159_v2.g23393.t1"/>
    </source>
</evidence>
<organism evidence="1 2">
    <name type="scientific">Panagrolaimus sp. PS1159</name>
    <dbReference type="NCBI Taxonomy" id="55785"/>
    <lineage>
        <taxon>Eukaryota</taxon>
        <taxon>Metazoa</taxon>
        <taxon>Ecdysozoa</taxon>
        <taxon>Nematoda</taxon>
        <taxon>Chromadorea</taxon>
        <taxon>Rhabditida</taxon>
        <taxon>Tylenchina</taxon>
        <taxon>Panagrolaimomorpha</taxon>
        <taxon>Panagrolaimoidea</taxon>
        <taxon>Panagrolaimidae</taxon>
        <taxon>Panagrolaimus</taxon>
    </lineage>
</organism>
<name>A0AC35G367_9BILA</name>
<dbReference type="Proteomes" id="UP000887580">
    <property type="component" value="Unplaced"/>
</dbReference>